<gene>
    <name evidence="2" type="ORF">BJ554DRAFT_4774</name>
</gene>
<dbReference type="EMBL" id="JAEFCI010002019">
    <property type="protein sequence ID" value="KAG5462522.1"/>
    <property type="molecule type" value="Genomic_DNA"/>
</dbReference>
<feature type="non-terminal residue" evidence="2">
    <location>
        <position position="196"/>
    </location>
</feature>
<reference evidence="2 3" key="1">
    <citation type="journal article" name="Sci. Rep.">
        <title>Genome-scale phylogenetic analyses confirm Olpidium as the closest living zoosporic fungus to the non-flagellated, terrestrial fungi.</title>
        <authorList>
            <person name="Chang Y."/>
            <person name="Rochon D."/>
            <person name="Sekimoto S."/>
            <person name="Wang Y."/>
            <person name="Chovatia M."/>
            <person name="Sandor L."/>
            <person name="Salamov A."/>
            <person name="Grigoriev I.V."/>
            <person name="Stajich J.E."/>
            <person name="Spatafora J.W."/>
        </authorList>
    </citation>
    <scope>NUCLEOTIDE SEQUENCE [LARGE SCALE GENOMIC DNA]</scope>
    <source>
        <strain evidence="2">S191</strain>
    </source>
</reference>
<evidence type="ECO:0000313" key="3">
    <source>
        <dbReference type="Proteomes" id="UP000673691"/>
    </source>
</evidence>
<dbReference type="Proteomes" id="UP000673691">
    <property type="component" value="Unassembled WGS sequence"/>
</dbReference>
<dbReference type="AlphaFoldDB" id="A0A8H7ZZY8"/>
<feature type="region of interest" description="Disordered" evidence="1">
    <location>
        <begin position="1"/>
        <end position="148"/>
    </location>
</feature>
<comment type="caution">
    <text evidence="2">The sequence shown here is derived from an EMBL/GenBank/DDBJ whole genome shotgun (WGS) entry which is preliminary data.</text>
</comment>
<keyword evidence="3" id="KW-1185">Reference proteome</keyword>
<evidence type="ECO:0000313" key="2">
    <source>
        <dbReference type="EMBL" id="KAG5462522.1"/>
    </source>
</evidence>
<name>A0A8H7ZZY8_9FUNG</name>
<proteinExistence type="predicted"/>
<feature type="compositionally biased region" description="Basic and acidic residues" evidence="1">
    <location>
        <begin position="105"/>
        <end position="114"/>
    </location>
</feature>
<accession>A0A8H7ZZY8</accession>
<feature type="compositionally biased region" description="Low complexity" evidence="1">
    <location>
        <begin position="120"/>
        <end position="132"/>
    </location>
</feature>
<evidence type="ECO:0000256" key="1">
    <source>
        <dbReference type="SAM" id="MobiDB-lite"/>
    </source>
</evidence>
<organism evidence="2 3">
    <name type="scientific">Olpidium bornovanus</name>
    <dbReference type="NCBI Taxonomy" id="278681"/>
    <lineage>
        <taxon>Eukaryota</taxon>
        <taxon>Fungi</taxon>
        <taxon>Fungi incertae sedis</taxon>
        <taxon>Olpidiomycota</taxon>
        <taxon>Olpidiomycotina</taxon>
        <taxon>Olpidiomycetes</taxon>
        <taxon>Olpidiales</taxon>
        <taxon>Olpidiaceae</taxon>
        <taxon>Olpidium</taxon>
    </lineage>
</organism>
<sequence>MDSLGAAKTSQKSMKPRSVGGLADSSDDLHPRLSVTDAIRIFEQKSAPSPPRLPRTVQASGVAAADGDRGSEVAAGGSPRPSRNSAPRARVPGTASERATSASDGSKEENDAELRNIVPTAAAAGDSAATSEETPDASPNPPPGDRTIWIRSLHQAGMMRFGPAAELAVVADAAKSLANSSPAAPEIRESNALAVG</sequence>
<protein>
    <submittedName>
        <fullName evidence="2">Uncharacterized protein</fullName>
    </submittedName>
</protein>
<feature type="compositionally biased region" description="Low complexity" evidence="1">
    <location>
        <begin position="78"/>
        <end position="92"/>
    </location>
</feature>